<dbReference type="Proteomes" id="UP001270362">
    <property type="component" value="Unassembled WGS sequence"/>
</dbReference>
<feature type="compositionally biased region" description="Basic and acidic residues" evidence="1">
    <location>
        <begin position="61"/>
        <end position="80"/>
    </location>
</feature>
<reference evidence="2" key="2">
    <citation type="submission" date="2023-06" db="EMBL/GenBank/DDBJ databases">
        <authorList>
            <consortium name="Lawrence Berkeley National Laboratory"/>
            <person name="Haridas S."/>
            <person name="Hensen N."/>
            <person name="Bonometti L."/>
            <person name="Westerberg I."/>
            <person name="Brannstrom I.O."/>
            <person name="Guillou S."/>
            <person name="Cros-Aarteil S."/>
            <person name="Calhoun S."/>
            <person name="Kuo A."/>
            <person name="Mondo S."/>
            <person name="Pangilinan J."/>
            <person name="Riley R."/>
            <person name="Labutti K."/>
            <person name="Andreopoulos B."/>
            <person name="Lipzen A."/>
            <person name="Chen C."/>
            <person name="Yanf M."/>
            <person name="Daum C."/>
            <person name="Ng V."/>
            <person name="Clum A."/>
            <person name="Steindorff A."/>
            <person name="Ohm R."/>
            <person name="Martin F."/>
            <person name="Silar P."/>
            <person name="Natvig D."/>
            <person name="Lalanne C."/>
            <person name="Gautier V."/>
            <person name="Ament-Velasquez S.L."/>
            <person name="Kruys A."/>
            <person name="Hutchinson M.I."/>
            <person name="Powell A.J."/>
            <person name="Barry K."/>
            <person name="Miller A.N."/>
            <person name="Grigoriev I.V."/>
            <person name="Debuchy R."/>
            <person name="Gladieux P."/>
            <person name="Thoren M.H."/>
            <person name="Johannesson H."/>
        </authorList>
    </citation>
    <scope>NUCLEOTIDE SEQUENCE</scope>
    <source>
        <strain evidence="2">CBS 314.62</strain>
    </source>
</reference>
<name>A0AAE0XKZ7_9PEZI</name>
<proteinExistence type="predicted"/>
<dbReference type="EMBL" id="JAULSO010000001">
    <property type="protein sequence ID" value="KAK3695357.1"/>
    <property type="molecule type" value="Genomic_DNA"/>
</dbReference>
<evidence type="ECO:0000313" key="2">
    <source>
        <dbReference type="EMBL" id="KAK3695357.1"/>
    </source>
</evidence>
<feature type="region of interest" description="Disordered" evidence="1">
    <location>
        <begin position="42"/>
        <end position="80"/>
    </location>
</feature>
<reference evidence="2" key="1">
    <citation type="journal article" date="2023" name="Mol. Phylogenet. Evol.">
        <title>Genome-scale phylogeny and comparative genomics of the fungal order Sordariales.</title>
        <authorList>
            <person name="Hensen N."/>
            <person name="Bonometti L."/>
            <person name="Westerberg I."/>
            <person name="Brannstrom I.O."/>
            <person name="Guillou S."/>
            <person name="Cros-Aarteil S."/>
            <person name="Calhoun S."/>
            <person name="Haridas S."/>
            <person name="Kuo A."/>
            <person name="Mondo S."/>
            <person name="Pangilinan J."/>
            <person name="Riley R."/>
            <person name="LaButti K."/>
            <person name="Andreopoulos B."/>
            <person name="Lipzen A."/>
            <person name="Chen C."/>
            <person name="Yan M."/>
            <person name="Daum C."/>
            <person name="Ng V."/>
            <person name="Clum A."/>
            <person name="Steindorff A."/>
            <person name="Ohm R.A."/>
            <person name="Martin F."/>
            <person name="Silar P."/>
            <person name="Natvig D.O."/>
            <person name="Lalanne C."/>
            <person name="Gautier V."/>
            <person name="Ament-Velasquez S.L."/>
            <person name="Kruys A."/>
            <person name="Hutchinson M.I."/>
            <person name="Powell A.J."/>
            <person name="Barry K."/>
            <person name="Miller A.N."/>
            <person name="Grigoriev I.V."/>
            <person name="Debuchy R."/>
            <person name="Gladieux P."/>
            <person name="Hiltunen Thoren M."/>
            <person name="Johannesson H."/>
        </authorList>
    </citation>
    <scope>NUCLEOTIDE SEQUENCE</scope>
    <source>
        <strain evidence="2">CBS 314.62</strain>
    </source>
</reference>
<dbReference type="AlphaFoldDB" id="A0AAE0XKZ7"/>
<feature type="region of interest" description="Disordered" evidence="1">
    <location>
        <begin position="1"/>
        <end position="24"/>
    </location>
</feature>
<protein>
    <submittedName>
        <fullName evidence="2">Uncharacterized protein</fullName>
    </submittedName>
</protein>
<keyword evidence="3" id="KW-1185">Reference proteome</keyword>
<organism evidence="2 3">
    <name type="scientific">Podospora appendiculata</name>
    <dbReference type="NCBI Taxonomy" id="314037"/>
    <lineage>
        <taxon>Eukaryota</taxon>
        <taxon>Fungi</taxon>
        <taxon>Dikarya</taxon>
        <taxon>Ascomycota</taxon>
        <taxon>Pezizomycotina</taxon>
        <taxon>Sordariomycetes</taxon>
        <taxon>Sordariomycetidae</taxon>
        <taxon>Sordariales</taxon>
        <taxon>Podosporaceae</taxon>
        <taxon>Podospora</taxon>
    </lineage>
</organism>
<sequence length="80" mass="8015">MATNSARGNSIGADDGPAPQNVQTVPAVPDSLKAAIHNHDLTGAHAAGQDAGAVPGGVPTVEKKPGDALTHDNDGRWLDV</sequence>
<evidence type="ECO:0000256" key="1">
    <source>
        <dbReference type="SAM" id="MobiDB-lite"/>
    </source>
</evidence>
<comment type="caution">
    <text evidence="2">The sequence shown here is derived from an EMBL/GenBank/DDBJ whole genome shotgun (WGS) entry which is preliminary data.</text>
</comment>
<gene>
    <name evidence="2" type="ORF">B0T22DRAFT_478029</name>
</gene>
<evidence type="ECO:0000313" key="3">
    <source>
        <dbReference type="Proteomes" id="UP001270362"/>
    </source>
</evidence>
<accession>A0AAE0XKZ7</accession>